<evidence type="ECO:0000259" key="1">
    <source>
        <dbReference type="PROSITE" id="PS51447"/>
    </source>
</evidence>
<dbReference type="Pfam" id="PF03147">
    <property type="entry name" value="FDX-ACB"/>
    <property type="match status" value="1"/>
</dbReference>
<organism evidence="2 3">
    <name type="scientific">Caerostris extrusa</name>
    <name type="common">Bark spider</name>
    <name type="synonym">Caerostris bankana</name>
    <dbReference type="NCBI Taxonomy" id="172846"/>
    <lineage>
        <taxon>Eukaryota</taxon>
        <taxon>Metazoa</taxon>
        <taxon>Ecdysozoa</taxon>
        <taxon>Arthropoda</taxon>
        <taxon>Chelicerata</taxon>
        <taxon>Arachnida</taxon>
        <taxon>Araneae</taxon>
        <taxon>Araneomorphae</taxon>
        <taxon>Entelegynae</taxon>
        <taxon>Araneoidea</taxon>
        <taxon>Araneidae</taxon>
        <taxon>Caerostris</taxon>
    </lineage>
</organism>
<accession>A0AAV4P6Q2</accession>
<dbReference type="AlphaFoldDB" id="A0AAV4P6Q2"/>
<proteinExistence type="predicted"/>
<reference evidence="2 3" key="1">
    <citation type="submission" date="2021-06" db="EMBL/GenBank/DDBJ databases">
        <title>Caerostris extrusa draft genome.</title>
        <authorList>
            <person name="Kono N."/>
            <person name="Arakawa K."/>
        </authorList>
    </citation>
    <scope>NUCLEOTIDE SEQUENCE [LARGE SCALE GENOMIC DNA]</scope>
</reference>
<keyword evidence="3" id="KW-1185">Reference proteome</keyword>
<dbReference type="PROSITE" id="PS51447">
    <property type="entry name" value="FDX_ACB"/>
    <property type="match status" value="1"/>
</dbReference>
<dbReference type="InterPro" id="IPR036690">
    <property type="entry name" value="Fdx_antiC-bd_sf"/>
</dbReference>
<protein>
    <recommendedName>
        <fullName evidence="1">FDX-ACB domain-containing protein</fullName>
    </recommendedName>
</protein>
<dbReference type="SMART" id="SM00896">
    <property type="entry name" value="FDX-ACB"/>
    <property type="match status" value="1"/>
</dbReference>
<dbReference type="EMBL" id="BPLR01004112">
    <property type="protein sequence ID" value="GIX92265.1"/>
    <property type="molecule type" value="Genomic_DNA"/>
</dbReference>
<sequence>MLAWNAGGGMIKSVTLIDVYHEISTNRRSRCYRFHYQSFNKVLTEENVSKTHSYLRHLIETKLKVKLR</sequence>
<gene>
    <name evidence="2" type="ORF">CEXT_44251</name>
</gene>
<name>A0AAV4P6Q2_CAEEX</name>
<dbReference type="InterPro" id="IPR005121">
    <property type="entry name" value="Fdx_antiC-bd"/>
</dbReference>
<evidence type="ECO:0000313" key="3">
    <source>
        <dbReference type="Proteomes" id="UP001054945"/>
    </source>
</evidence>
<dbReference type="Gene3D" id="3.30.70.380">
    <property type="entry name" value="Ferrodoxin-fold anticodon-binding domain"/>
    <property type="match status" value="1"/>
</dbReference>
<comment type="caution">
    <text evidence="2">The sequence shown here is derived from an EMBL/GenBank/DDBJ whole genome shotgun (WGS) entry which is preliminary data.</text>
</comment>
<evidence type="ECO:0000313" key="2">
    <source>
        <dbReference type="EMBL" id="GIX92265.1"/>
    </source>
</evidence>
<dbReference type="SUPFAM" id="SSF54991">
    <property type="entry name" value="Anticodon-binding domain of PheRS"/>
    <property type="match status" value="1"/>
</dbReference>
<dbReference type="Proteomes" id="UP001054945">
    <property type="component" value="Unassembled WGS sequence"/>
</dbReference>
<feature type="domain" description="FDX-ACB" evidence="1">
    <location>
        <begin position="1"/>
        <end position="68"/>
    </location>
</feature>